<dbReference type="InterPro" id="IPR008937">
    <property type="entry name" value="Ras-like_GEF"/>
</dbReference>
<evidence type="ECO:0000313" key="7">
    <source>
        <dbReference type="Proteomes" id="UP000008076"/>
    </source>
</evidence>
<dbReference type="GO" id="GO:0008953">
    <property type="term" value="F:penicillin amidase activity"/>
    <property type="evidence" value="ECO:0007669"/>
    <property type="project" value="UniProtKB-EC"/>
</dbReference>
<keyword evidence="1 3" id="KW-0344">Guanine-nucleotide releasing factor</keyword>
<dbReference type="Gene3D" id="1.20.870.10">
    <property type="entry name" value="Son of sevenless (SoS) protein Chain: S domain 1"/>
    <property type="match status" value="1"/>
</dbReference>
<dbReference type="GO" id="GO:0007265">
    <property type="term" value="P:Ras protein signal transduction"/>
    <property type="evidence" value="ECO:0007669"/>
    <property type="project" value="TreeGrafter"/>
</dbReference>
<dbReference type="InterPro" id="IPR023578">
    <property type="entry name" value="Ras_GEF_dom_sf"/>
</dbReference>
<evidence type="ECO:0000259" key="4">
    <source>
        <dbReference type="PROSITE" id="PS50009"/>
    </source>
</evidence>
<dbReference type="SUPFAM" id="SSF48403">
    <property type="entry name" value="Ankyrin repeat"/>
    <property type="match status" value="1"/>
</dbReference>
<dbReference type="PROSITE" id="PS50212">
    <property type="entry name" value="RASGEF_NTER"/>
    <property type="match status" value="1"/>
</dbReference>
<sequence>MSGCPHKYKVNTECPRCKQSICAECFSSSVKEHSECPVCKSPLTVAFLVDLCHKEAIPNFKSVQNFLVGSSISNRKRCSVSLSADVSKLSGTMGSSIARSTFSGMSDTTLFIDESTYQADDNSNIFEQPDSPEFITFTKEKGWDFPIIQTATLPKMIQVITSKDFQDPYFAECLVFGYPTVMTKEELIGLLVKRFNPQRPEGMNWDEFVSSKLSPIRMKVMGFIRSWVNWRFSDFDDIDMRTTLELLIRMYETFKPKMAKFMKDFIDKQEKKTQTHIREFTVGTEAKYMKDFIEEQPIFSFSIKDIAQQITLMQFDKFRRITVDELLSQMWTKKDNKTLTPNIVAMMQLTNKISYVVQNIILSLVKLKHRIFAIEFFIKVAEYLKKLNNFDGFKAILAALDSSPIYRLKDTKDGLSEESIKLLTEFQSLVNYESNFKKLREITALCEPPCIPFLGSTLGDLVFTKENEKSENGQLKLVNFFRVRTYGSMLREIVMKQETSFPFYYCKNLKEFIEQFEYEENEDKLFEKSVSLEPTRNKEIRNECIHKIYISKKEEIRNEIDDIGGEELNEFEKKLTKEPFLNTFIKRTVEQGDDLLFNDLVSSNHRAILEYFDITTGDTLLHIASKNCHVNILKQIVVLINSYSPTIYIVKQNMLGFTPLMYSIENNHLECTLFLLTCGINNLIAAQTRIENKTALHFLTESKFSKIYKQMIFNLMHLSSEQINVKTIHGETALDIAMYNENNSLLIKSLLQRGANHTGKYIGNIKYIADNDFIQERLMYRFEITQSQEDIKEVMIKSYKKYGQDDTNIVLLKLKAFVNGLNKMSLISDWKKLCFIKDELDYSNIFDNKIFETDEKHNFLNKCLVELELDDFKNHLVILAHAKKLGGQLKERIEPTNVNDEHLLVKLFKIKQECIERLEKINNKDSIITKIIYKLNEIVF</sequence>
<dbReference type="EC" id="3.5.1.11" evidence="6"/>
<dbReference type="PANTHER" id="PTHR23113">
    <property type="entry name" value="GUANINE NUCLEOTIDE EXCHANGE FACTOR"/>
    <property type="match status" value="1"/>
</dbReference>
<protein>
    <submittedName>
        <fullName evidence="6">Guanine nucleotide exchange factor, putative</fullName>
        <ecNumber evidence="6">3.5.1.11</ecNumber>
    </submittedName>
</protein>
<dbReference type="Pfam" id="PF12796">
    <property type="entry name" value="Ank_2"/>
    <property type="match status" value="1"/>
</dbReference>
<dbReference type="CDD" id="cd00155">
    <property type="entry name" value="RasGEF"/>
    <property type="match status" value="1"/>
</dbReference>
<dbReference type="GeneID" id="5880639"/>
<dbReference type="VEuPathDB" id="AmoebaDB:EDI_025530"/>
<dbReference type="SMART" id="SM00248">
    <property type="entry name" value="ANK"/>
    <property type="match status" value="4"/>
</dbReference>
<dbReference type="SMART" id="SM00147">
    <property type="entry name" value="RasGEF"/>
    <property type="match status" value="1"/>
</dbReference>
<dbReference type="Pfam" id="PF00618">
    <property type="entry name" value="RasGEF_N"/>
    <property type="match status" value="1"/>
</dbReference>
<dbReference type="InterPro" id="IPR036964">
    <property type="entry name" value="RASGEF_cat_dom_sf"/>
</dbReference>
<dbReference type="Pfam" id="PF00617">
    <property type="entry name" value="RasGEF"/>
    <property type="match status" value="1"/>
</dbReference>
<evidence type="ECO:0000313" key="6">
    <source>
        <dbReference type="EMBL" id="EDR28092.1"/>
    </source>
</evidence>
<dbReference type="OrthoDB" id="10254377at2759"/>
<dbReference type="Proteomes" id="UP000008076">
    <property type="component" value="Unassembled WGS sequence"/>
</dbReference>
<feature type="repeat" description="ANK" evidence="2">
    <location>
        <begin position="729"/>
        <end position="756"/>
    </location>
</feature>
<accession>B0EBI5</accession>
<evidence type="ECO:0000256" key="3">
    <source>
        <dbReference type="PROSITE-ProRule" id="PRU00168"/>
    </source>
</evidence>
<name>B0EBI5_ENTDS</name>
<dbReference type="AlphaFoldDB" id="B0EBI5"/>
<feature type="domain" description="Ras-GEF" evidence="4">
    <location>
        <begin position="302"/>
        <end position="535"/>
    </location>
</feature>
<dbReference type="GO" id="GO:0005886">
    <property type="term" value="C:plasma membrane"/>
    <property type="evidence" value="ECO:0007669"/>
    <property type="project" value="TreeGrafter"/>
</dbReference>
<dbReference type="eggNOG" id="KOG3417">
    <property type="taxonomic scope" value="Eukaryota"/>
</dbReference>
<dbReference type="GO" id="GO:0005085">
    <property type="term" value="F:guanyl-nucleotide exchange factor activity"/>
    <property type="evidence" value="ECO:0007669"/>
    <property type="project" value="UniProtKB-KW"/>
</dbReference>
<dbReference type="Gene3D" id="1.10.840.10">
    <property type="entry name" value="Ras guanine-nucleotide exchange factors catalytic domain"/>
    <property type="match status" value="1"/>
</dbReference>
<reference evidence="7" key="1">
    <citation type="submission" date="2007-12" db="EMBL/GenBank/DDBJ databases">
        <title>Annotation of Entamoeba dispar SAW760.</title>
        <authorList>
            <person name="Lorenzi H."/>
            <person name="Inman J."/>
            <person name="Schobel S."/>
            <person name="Amedeo P."/>
            <person name="Caler E."/>
        </authorList>
    </citation>
    <scope>NUCLEOTIDE SEQUENCE [LARGE SCALE GENOMIC DNA]</scope>
    <source>
        <strain evidence="7">ATCC PRA-260 / SAW760</strain>
    </source>
</reference>
<evidence type="ECO:0000256" key="1">
    <source>
        <dbReference type="ARBA" id="ARBA00022658"/>
    </source>
</evidence>
<organism evidence="7">
    <name type="scientific">Entamoeba dispar (strain ATCC PRA-260 / SAW760)</name>
    <dbReference type="NCBI Taxonomy" id="370354"/>
    <lineage>
        <taxon>Eukaryota</taxon>
        <taxon>Amoebozoa</taxon>
        <taxon>Evosea</taxon>
        <taxon>Archamoebae</taxon>
        <taxon>Mastigamoebida</taxon>
        <taxon>Entamoebidae</taxon>
        <taxon>Entamoeba</taxon>
    </lineage>
</organism>
<dbReference type="Gene3D" id="1.25.40.20">
    <property type="entry name" value="Ankyrin repeat-containing domain"/>
    <property type="match status" value="1"/>
</dbReference>
<keyword evidence="2" id="KW-0040">ANK repeat</keyword>
<evidence type="ECO:0000256" key="2">
    <source>
        <dbReference type="PROSITE-ProRule" id="PRU00023"/>
    </source>
</evidence>
<keyword evidence="6" id="KW-0378">Hydrolase</keyword>
<dbReference type="SUPFAM" id="SSF48366">
    <property type="entry name" value="Ras GEF"/>
    <property type="match status" value="1"/>
</dbReference>
<evidence type="ECO:0000259" key="5">
    <source>
        <dbReference type="PROSITE" id="PS50212"/>
    </source>
</evidence>
<dbReference type="PROSITE" id="PS50297">
    <property type="entry name" value="ANK_REP_REGION"/>
    <property type="match status" value="1"/>
</dbReference>
<dbReference type="InterPro" id="IPR001895">
    <property type="entry name" value="RASGEF_cat_dom"/>
</dbReference>
<dbReference type="KEGG" id="edi:EDI_025530"/>
<dbReference type="EMBL" id="DS548604">
    <property type="protein sequence ID" value="EDR28092.1"/>
    <property type="molecule type" value="Genomic_DNA"/>
</dbReference>
<dbReference type="RefSeq" id="XP_001735680.1">
    <property type="nucleotide sequence ID" value="XM_001735628.1"/>
</dbReference>
<dbReference type="PANTHER" id="PTHR23113:SF370">
    <property type="entry name" value="RAS GUANINE NUCLEOTIDE EXCHANGE FACTOR P"/>
    <property type="match status" value="1"/>
</dbReference>
<dbReference type="InterPro" id="IPR002110">
    <property type="entry name" value="Ankyrin_rpt"/>
</dbReference>
<gene>
    <name evidence="6" type="ORF">EDI_025530</name>
</gene>
<dbReference type="InterPro" id="IPR000651">
    <property type="entry name" value="Ras-like_Gua-exchang_fac_N"/>
</dbReference>
<dbReference type="InterPro" id="IPR036770">
    <property type="entry name" value="Ankyrin_rpt-contain_sf"/>
</dbReference>
<proteinExistence type="predicted"/>
<keyword evidence="7" id="KW-1185">Reference proteome</keyword>
<feature type="domain" description="N-terminal Ras-GEF" evidence="5">
    <location>
        <begin position="144"/>
        <end position="273"/>
    </location>
</feature>
<dbReference type="PROSITE" id="PS50009">
    <property type="entry name" value="RASGEF_CAT"/>
    <property type="match status" value="1"/>
</dbReference>
<dbReference type="PROSITE" id="PS50088">
    <property type="entry name" value="ANK_REPEAT"/>
    <property type="match status" value="1"/>
</dbReference>